<dbReference type="InterPro" id="IPR029058">
    <property type="entry name" value="AB_hydrolase_fold"/>
</dbReference>
<name>A0A7S3HZB1_9SPIT</name>
<evidence type="ECO:0000313" key="1">
    <source>
        <dbReference type="EMBL" id="CAE0309121.1"/>
    </source>
</evidence>
<protein>
    <submittedName>
        <fullName evidence="1">Uncharacterized protein</fullName>
    </submittedName>
</protein>
<organism evidence="1">
    <name type="scientific">Favella ehrenbergii</name>
    <dbReference type="NCBI Taxonomy" id="182087"/>
    <lineage>
        <taxon>Eukaryota</taxon>
        <taxon>Sar</taxon>
        <taxon>Alveolata</taxon>
        <taxon>Ciliophora</taxon>
        <taxon>Intramacronucleata</taxon>
        <taxon>Spirotrichea</taxon>
        <taxon>Choreotrichia</taxon>
        <taxon>Tintinnida</taxon>
        <taxon>Xystonellidae</taxon>
        <taxon>Favella</taxon>
    </lineage>
</organism>
<proteinExistence type="predicted"/>
<accession>A0A7S3HZB1</accession>
<dbReference type="EMBL" id="HBIE01013338">
    <property type="protein sequence ID" value="CAE0309121.1"/>
    <property type="molecule type" value="Transcribed_RNA"/>
</dbReference>
<dbReference type="SUPFAM" id="SSF53474">
    <property type="entry name" value="alpha/beta-Hydrolases"/>
    <property type="match status" value="1"/>
</dbReference>
<reference evidence="1" key="1">
    <citation type="submission" date="2021-01" db="EMBL/GenBank/DDBJ databases">
        <authorList>
            <person name="Corre E."/>
            <person name="Pelletier E."/>
            <person name="Niang G."/>
            <person name="Scheremetjew M."/>
            <person name="Finn R."/>
            <person name="Kale V."/>
            <person name="Holt S."/>
            <person name="Cochrane G."/>
            <person name="Meng A."/>
            <person name="Brown T."/>
            <person name="Cohen L."/>
        </authorList>
    </citation>
    <scope>NUCLEOTIDE SEQUENCE</scope>
    <source>
        <strain evidence="1">Fehren 1</strain>
    </source>
</reference>
<gene>
    <name evidence="1" type="ORF">FEHR0123_LOCUS4033</name>
</gene>
<sequence length="111" mass="12684">MNAVIGRMQEFADQWEEGVYETKLVPLEDTKQVPIALFTATDDEVCPYDIATKEIPRIQSETTRIDVEGVGHEWFGSDANSDWFMQNLLEQLQVPEQATPSMYTQRVLSQS</sequence>
<dbReference type="AlphaFoldDB" id="A0A7S3HZB1"/>